<feature type="compositionally biased region" description="Basic and acidic residues" evidence="1">
    <location>
        <begin position="1"/>
        <end position="10"/>
    </location>
</feature>
<dbReference type="AlphaFoldDB" id="A0AAU9UZ64"/>
<accession>A0AAU9UZ64</accession>
<feature type="compositionally biased region" description="Gly residues" evidence="1">
    <location>
        <begin position="14"/>
        <end position="25"/>
    </location>
</feature>
<evidence type="ECO:0000256" key="1">
    <source>
        <dbReference type="SAM" id="MobiDB-lite"/>
    </source>
</evidence>
<dbReference type="Proteomes" id="UP001153954">
    <property type="component" value="Unassembled WGS sequence"/>
</dbReference>
<comment type="caution">
    <text evidence="2">The sequence shown here is derived from an EMBL/GenBank/DDBJ whole genome shotgun (WGS) entry which is preliminary data.</text>
</comment>
<protein>
    <submittedName>
        <fullName evidence="2">Uncharacterized protein</fullName>
    </submittedName>
</protein>
<feature type="compositionally biased region" description="Polar residues" evidence="1">
    <location>
        <begin position="52"/>
        <end position="67"/>
    </location>
</feature>
<proteinExistence type="predicted"/>
<keyword evidence="3" id="KW-1185">Reference proteome</keyword>
<gene>
    <name evidence="2" type="ORF">EEDITHA_LOCUS18684</name>
</gene>
<sequence length="99" mass="10276">MKRNRVHAEAEAGEGAGGGKGGGRGVDTSCTRSPNVRNRGAEATGACGSRPIQPSSTRPQLTRTTPLHGQIPRHSAASSERPGGFLYCASCVPRPRNLP</sequence>
<dbReference type="EMBL" id="CAKOGL010000027">
    <property type="protein sequence ID" value="CAH2104291.1"/>
    <property type="molecule type" value="Genomic_DNA"/>
</dbReference>
<evidence type="ECO:0000313" key="2">
    <source>
        <dbReference type="EMBL" id="CAH2104291.1"/>
    </source>
</evidence>
<evidence type="ECO:0000313" key="3">
    <source>
        <dbReference type="Proteomes" id="UP001153954"/>
    </source>
</evidence>
<feature type="region of interest" description="Disordered" evidence="1">
    <location>
        <begin position="1"/>
        <end position="84"/>
    </location>
</feature>
<reference evidence="2" key="1">
    <citation type="submission" date="2022-03" db="EMBL/GenBank/DDBJ databases">
        <authorList>
            <person name="Tunstrom K."/>
        </authorList>
    </citation>
    <scope>NUCLEOTIDE SEQUENCE</scope>
</reference>
<organism evidence="2 3">
    <name type="scientific">Euphydryas editha</name>
    <name type="common">Edith's checkerspot</name>
    <dbReference type="NCBI Taxonomy" id="104508"/>
    <lineage>
        <taxon>Eukaryota</taxon>
        <taxon>Metazoa</taxon>
        <taxon>Ecdysozoa</taxon>
        <taxon>Arthropoda</taxon>
        <taxon>Hexapoda</taxon>
        <taxon>Insecta</taxon>
        <taxon>Pterygota</taxon>
        <taxon>Neoptera</taxon>
        <taxon>Endopterygota</taxon>
        <taxon>Lepidoptera</taxon>
        <taxon>Glossata</taxon>
        <taxon>Ditrysia</taxon>
        <taxon>Papilionoidea</taxon>
        <taxon>Nymphalidae</taxon>
        <taxon>Nymphalinae</taxon>
        <taxon>Euphydryas</taxon>
    </lineage>
</organism>
<name>A0AAU9UZ64_EUPED</name>